<protein>
    <submittedName>
        <fullName evidence="1">Uncharacterized protein</fullName>
    </submittedName>
</protein>
<evidence type="ECO:0000313" key="2">
    <source>
        <dbReference type="Proteomes" id="UP000015104"/>
    </source>
</evidence>
<dbReference type="HOGENOM" id="CLU_1818274_0_0_1"/>
<dbReference type="EMBL" id="CAEY01000675">
    <property type="status" value="NOT_ANNOTATED_CDS"/>
    <property type="molecule type" value="Genomic_DNA"/>
</dbReference>
<name>T1KWX2_TETUR</name>
<evidence type="ECO:0000313" key="1">
    <source>
        <dbReference type="EnsemblMetazoa" id="tetur25g00340.1"/>
    </source>
</evidence>
<organism evidence="1 2">
    <name type="scientific">Tetranychus urticae</name>
    <name type="common">Two-spotted spider mite</name>
    <dbReference type="NCBI Taxonomy" id="32264"/>
    <lineage>
        <taxon>Eukaryota</taxon>
        <taxon>Metazoa</taxon>
        <taxon>Ecdysozoa</taxon>
        <taxon>Arthropoda</taxon>
        <taxon>Chelicerata</taxon>
        <taxon>Arachnida</taxon>
        <taxon>Acari</taxon>
        <taxon>Acariformes</taxon>
        <taxon>Trombidiformes</taxon>
        <taxon>Prostigmata</taxon>
        <taxon>Eleutherengona</taxon>
        <taxon>Raphignathae</taxon>
        <taxon>Tetranychoidea</taxon>
        <taxon>Tetranychidae</taxon>
        <taxon>Tetranychus</taxon>
    </lineage>
</organism>
<accession>T1KWX2</accession>
<dbReference type="AlphaFoldDB" id="T1KWX2"/>
<keyword evidence="2" id="KW-1185">Reference proteome</keyword>
<dbReference type="EnsemblMetazoa" id="tetur25g00340.1">
    <property type="protein sequence ID" value="tetur25g00340.1"/>
    <property type="gene ID" value="tetur25g00340"/>
</dbReference>
<reference evidence="1" key="2">
    <citation type="submission" date="2015-06" db="UniProtKB">
        <authorList>
            <consortium name="EnsemblMetazoa"/>
        </authorList>
    </citation>
    <scope>IDENTIFICATION</scope>
</reference>
<sequence length="142" mass="15835">MEIIDVGEPEKKRKPPSAKELFINHYLAKQLIKCLRWQEMLKESEKSFVVKDGARKAKRAKFDDSDSRKSDGGDASAVAVDSNTIAADTHAIAIPDWRSQGALTQDEKANLHSDLKCFMKDLSAIDNVLNEFVKGKTDEVVT</sequence>
<dbReference type="Proteomes" id="UP000015104">
    <property type="component" value="Unassembled WGS sequence"/>
</dbReference>
<proteinExistence type="predicted"/>
<reference evidence="2" key="1">
    <citation type="submission" date="2011-08" db="EMBL/GenBank/DDBJ databases">
        <authorList>
            <person name="Rombauts S."/>
        </authorList>
    </citation>
    <scope>NUCLEOTIDE SEQUENCE</scope>
    <source>
        <strain evidence="2">London</strain>
    </source>
</reference>